<proteinExistence type="predicted"/>
<gene>
    <name evidence="1" type="ORF">I7I51_07670</name>
</gene>
<dbReference type="Proteomes" id="UP000663671">
    <property type="component" value="Chromosome 2"/>
</dbReference>
<organism evidence="1 2">
    <name type="scientific">Ajellomyces capsulatus</name>
    <name type="common">Darling's disease fungus</name>
    <name type="synonym">Histoplasma capsulatum</name>
    <dbReference type="NCBI Taxonomy" id="5037"/>
    <lineage>
        <taxon>Eukaryota</taxon>
        <taxon>Fungi</taxon>
        <taxon>Dikarya</taxon>
        <taxon>Ascomycota</taxon>
        <taxon>Pezizomycotina</taxon>
        <taxon>Eurotiomycetes</taxon>
        <taxon>Eurotiomycetidae</taxon>
        <taxon>Onygenales</taxon>
        <taxon>Ajellomycetaceae</taxon>
        <taxon>Histoplasma</taxon>
    </lineage>
</organism>
<dbReference type="OrthoDB" id="10447237at2759"/>
<evidence type="ECO:0000313" key="1">
    <source>
        <dbReference type="EMBL" id="QSS58247.1"/>
    </source>
</evidence>
<evidence type="ECO:0000313" key="2">
    <source>
        <dbReference type="Proteomes" id="UP000663671"/>
    </source>
</evidence>
<accession>A0A8A1M221</accession>
<dbReference type="AlphaFoldDB" id="A0A8A1M221"/>
<reference evidence="1" key="1">
    <citation type="submission" date="2021-01" db="EMBL/GenBank/DDBJ databases">
        <title>Chromosome-level genome assembly of a human fungal pathogen reveals clustering of transcriptionally co-regulated genes.</title>
        <authorList>
            <person name="Voorhies M."/>
            <person name="Cohen S."/>
            <person name="Shea T.P."/>
            <person name="Petrus S."/>
            <person name="Munoz J.F."/>
            <person name="Poplawski S."/>
            <person name="Goldman W.E."/>
            <person name="Michael T."/>
            <person name="Cuomo C.A."/>
            <person name="Sil A."/>
            <person name="Beyhan S."/>
        </authorList>
    </citation>
    <scope>NUCLEOTIDE SEQUENCE</scope>
    <source>
        <strain evidence="1">WU24</strain>
    </source>
</reference>
<sequence>MKHPDKPPAKKQENPTFVSSRLAFSTTLINYFVCSWEMLRVLGARQFPELMEREQRFVIGQTLKIHSMDKMDDLIGILFLRDQVNEIHDNICAGYSTEDVYNLCSTSYVTSILAGSGPPGKEINSVSQMV</sequence>
<dbReference type="EMBL" id="CP069109">
    <property type="protein sequence ID" value="QSS58247.1"/>
    <property type="molecule type" value="Genomic_DNA"/>
</dbReference>
<protein>
    <submittedName>
        <fullName evidence="1">Uncharacterized protein</fullName>
    </submittedName>
</protein>
<dbReference type="VEuPathDB" id="FungiDB:I7I51_07670"/>
<name>A0A8A1M221_AJECA</name>